<organism evidence="4 5">
    <name type="scientific">Agaribacillus aureus</name>
    <dbReference type="NCBI Taxonomy" id="3051825"/>
    <lineage>
        <taxon>Bacteria</taxon>
        <taxon>Pseudomonadati</taxon>
        <taxon>Bacteroidota</taxon>
        <taxon>Cytophagia</taxon>
        <taxon>Cytophagales</taxon>
        <taxon>Splendidivirgaceae</taxon>
        <taxon>Agaribacillus</taxon>
    </lineage>
</organism>
<keyword evidence="1" id="KW-0472">Membrane</keyword>
<dbReference type="NCBIfam" id="TIGR04057">
    <property type="entry name" value="SusC_RagA_signa"/>
    <property type="match status" value="1"/>
</dbReference>
<protein>
    <submittedName>
        <fullName evidence="4">TonB-dependent receptor</fullName>
    </submittedName>
</protein>
<dbReference type="RefSeq" id="WP_346757177.1">
    <property type="nucleotide sequence ID" value="NZ_JAUJEB010000001.1"/>
</dbReference>
<dbReference type="PROSITE" id="PS52016">
    <property type="entry name" value="TONB_DEPENDENT_REC_3"/>
    <property type="match status" value="1"/>
</dbReference>
<keyword evidence="2" id="KW-0732">Signal</keyword>
<dbReference type="SUPFAM" id="SSF56935">
    <property type="entry name" value="Porins"/>
    <property type="match status" value="1"/>
</dbReference>
<name>A0ABT8L279_9BACT</name>
<dbReference type="InterPro" id="IPR023996">
    <property type="entry name" value="TonB-dep_OMP_SusC/RagA"/>
</dbReference>
<dbReference type="Pfam" id="PF07715">
    <property type="entry name" value="Plug"/>
    <property type="match status" value="1"/>
</dbReference>
<comment type="similarity">
    <text evidence="1">Belongs to the TonB-dependent receptor family.</text>
</comment>
<keyword evidence="1" id="KW-0812">Transmembrane</keyword>
<evidence type="ECO:0000256" key="2">
    <source>
        <dbReference type="SAM" id="SignalP"/>
    </source>
</evidence>
<dbReference type="InterPro" id="IPR012910">
    <property type="entry name" value="Plug_dom"/>
</dbReference>
<reference evidence="4" key="1">
    <citation type="submission" date="2023-06" db="EMBL/GenBank/DDBJ databases">
        <title>Genomic of Agaribacillus aureum.</title>
        <authorList>
            <person name="Wang G."/>
        </authorList>
    </citation>
    <scope>NUCLEOTIDE SEQUENCE</scope>
    <source>
        <strain evidence="4">BMA12</strain>
    </source>
</reference>
<dbReference type="Gene3D" id="2.170.130.10">
    <property type="entry name" value="TonB-dependent receptor, plug domain"/>
    <property type="match status" value="1"/>
</dbReference>
<keyword evidence="5" id="KW-1185">Reference proteome</keyword>
<comment type="caution">
    <text evidence="4">The sequence shown here is derived from an EMBL/GenBank/DDBJ whole genome shotgun (WGS) entry which is preliminary data.</text>
</comment>
<dbReference type="InterPro" id="IPR023997">
    <property type="entry name" value="TonB-dep_OMP_SusC/RagA_CS"/>
</dbReference>
<gene>
    <name evidence="4" type="ORF">QQ020_07295</name>
</gene>
<dbReference type="NCBIfam" id="TIGR04056">
    <property type="entry name" value="OMP_RagA_SusC"/>
    <property type="match status" value="1"/>
</dbReference>
<keyword evidence="1" id="KW-0998">Cell outer membrane</keyword>
<dbReference type="EMBL" id="JAUJEB010000001">
    <property type="protein sequence ID" value="MDN5211849.1"/>
    <property type="molecule type" value="Genomic_DNA"/>
</dbReference>
<keyword evidence="4" id="KW-0675">Receptor</keyword>
<accession>A0ABT8L279</accession>
<keyword evidence="1" id="KW-0813">Transport</keyword>
<sequence>MRKNIQKLFLAGFLILCCCQVWAQTQVSGIVKSLENDEALPGVNVVILGTTRGTVTDVDGKFNLALENGENTLVFSYVGFQTETIEVNGRSVIDVNLVPDIGSLAEVVVIGYGESKAKELTSAITTIKSDDILQTPNGQAMQALQGKVAGVQIVSNGAPGASPTVRVRGIGSFEGNAAPLYVVDGMFVDNIDFLSPNDIATMSVLKDASAAAIYGVRAANGVILIETKAGSYDQKGEITYDGYYGMQNPQNVIQMANAEQFVRYVNETGAPADIAFVANAMQRFGRSRVNPNVPDVNTDWYDEVMEPASIQNHSLTFTGGNEKTRYSIGGSYFDQQGLMKETRNEYKRLNFRVKMDAAVTDWLTVGGSINISASRQYVGENATWFQSYFAVPIIPVYDDQNVDASPFNLANAQQIGYRGRQNPFYSLLYNDNRNDIGKVLGNFYLDIDIIPNRLSFKTAYNYSLEGRNARNVDFAFNDGVTDIVSAIRRENITSYDQVWDNYLTYNNSFGSHNLTVVGGYSFRSEFNELLFVRGTEISPNPERDMEELWFLSRALNIDITDVGDANNNTLNSQLYFQSYFGRVAYNYDGRYLLYGTFRRDGNNKFQKKWGNFATVGVGWVLTEESFFDVDLIDFFKFRAGWGQMGNDGIRPAVGAPTIEESETAIDDVLVAGRVLRPTFDLIEQWETTNEMNFGITARFFNNQLHMEADYYIRDTENLAVSIIPPVFRDTERRSIGEIRNTGFELMLDWNGKLSKDLSYSIGGNVATLKNEVRNLGGANGLLAGSAEFRQISLIGEPYQAFFGYEVAGVFQNEAEINNSGYTNEFIADNSLVPGDFFFKDQNGDGVVDDQDRVVLGSFFPDLTYGFNIGVSYKNIDFTANFQGQTGHSILNRKRGEIIFTNDTNIDADLANNLWRGEGTSNQYPSAAGLRKGWNQNMSDYFVESGSYFRIQNVRLSYLLEQNELFGATMPDVRVTLTAERPLTLFDYNGFNPEVANGIDRQVYPIPAIYTVGLNVKF</sequence>
<dbReference type="Proteomes" id="UP001172083">
    <property type="component" value="Unassembled WGS sequence"/>
</dbReference>
<feature type="chain" id="PRO_5047217560" evidence="2">
    <location>
        <begin position="24"/>
        <end position="1017"/>
    </location>
</feature>
<comment type="subcellular location">
    <subcellularLocation>
        <location evidence="1">Cell outer membrane</location>
        <topology evidence="1">Multi-pass membrane protein</topology>
    </subcellularLocation>
</comment>
<feature type="signal peptide" evidence="2">
    <location>
        <begin position="1"/>
        <end position="23"/>
    </location>
</feature>
<dbReference type="Pfam" id="PF13715">
    <property type="entry name" value="CarbopepD_reg_2"/>
    <property type="match status" value="1"/>
</dbReference>
<evidence type="ECO:0000313" key="4">
    <source>
        <dbReference type="EMBL" id="MDN5211849.1"/>
    </source>
</evidence>
<evidence type="ECO:0000313" key="5">
    <source>
        <dbReference type="Proteomes" id="UP001172083"/>
    </source>
</evidence>
<evidence type="ECO:0000259" key="3">
    <source>
        <dbReference type="Pfam" id="PF07715"/>
    </source>
</evidence>
<evidence type="ECO:0000256" key="1">
    <source>
        <dbReference type="PROSITE-ProRule" id="PRU01360"/>
    </source>
</evidence>
<dbReference type="InterPro" id="IPR037066">
    <property type="entry name" value="Plug_dom_sf"/>
</dbReference>
<feature type="domain" description="TonB-dependent receptor plug" evidence="3">
    <location>
        <begin position="117"/>
        <end position="222"/>
    </location>
</feature>
<dbReference type="InterPro" id="IPR039426">
    <property type="entry name" value="TonB-dep_rcpt-like"/>
</dbReference>
<proteinExistence type="inferred from homology"/>
<dbReference type="SUPFAM" id="SSF49464">
    <property type="entry name" value="Carboxypeptidase regulatory domain-like"/>
    <property type="match status" value="1"/>
</dbReference>
<keyword evidence="1" id="KW-1134">Transmembrane beta strand</keyword>
<dbReference type="Gene3D" id="2.60.40.1120">
    <property type="entry name" value="Carboxypeptidase-like, regulatory domain"/>
    <property type="match status" value="1"/>
</dbReference>
<dbReference type="InterPro" id="IPR008969">
    <property type="entry name" value="CarboxyPept-like_regulatory"/>
</dbReference>